<proteinExistence type="predicted"/>
<sequence>MYLPSFNKNQVYGPKTHWRCSHFGKGCRAILHTLNDMTIVKYYNVHNHLAPETPLHQFKKITFTNTQQGGTIIVLSGNKFYKYRTSGPKIHWKCSRGYKHGCRAVIHTLQDMTVIKCHNVHNHLGPKYFGNR</sequence>
<gene>
    <name evidence="5" type="ORF">OBRU01_15197</name>
</gene>
<keyword evidence="2" id="KW-0863">Zinc-finger</keyword>
<dbReference type="EMBL" id="JTDY01002852">
    <property type="protein sequence ID" value="KOB70601.1"/>
    <property type="molecule type" value="Genomic_DNA"/>
</dbReference>
<dbReference type="GO" id="GO:0008270">
    <property type="term" value="F:zinc ion binding"/>
    <property type="evidence" value="ECO:0007669"/>
    <property type="project" value="UniProtKB-KW"/>
</dbReference>
<keyword evidence="3" id="KW-0862">Zinc</keyword>
<evidence type="ECO:0000313" key="6">
    <source>
        <dbReference type="Proteomes" id="UP000037510"/>
    </source>
</evidence>
<evidence type="ECO:0000256" key="3">
    <source>
        <dbReference type="ARBA" id="ARBA00022833"/>
    </source>
</evidence>
<feature type="domain" description="FLYWCH-type" evidence="4">
    <location>
        <begin position="6"/>
        <end position="48"/>
    </location>
</feature>
<dbReference type="InterPro" id="IPR007588">
    <property type="entry name" value="Znf_FLYWCH"/>
</dbReference>
<accession>A0A0L7L5J7</accession>
<dbReference type="Pfam" id="PF04500">
    <property type="entry name" value="FLYWCH"/>
    <property type="match status" value="2"/>
</dbReference>
<evidence type="ECO:0000313" key="5">
    <source>
        <dbReference type="EMBL" id="KOB70601.1"/>
    </source>
</evidence>
<keyword evidence="1" id="KW-0479">Metal-binding</keyword>
<evidence type="ECO:0000256" key="1">
    <source>
        <dbReference type="ARBA" id="ARBA00022723"/>
    </source>
</evidence>
<protein>
    <recommendedName>
        <fullName evidence="4">FLYWCH-type domain-containing protein</fullName>
    </recommendedName>
</protein>
<organism evidence="5 6">
    <name type="scientific">Operophtera brumata</name>
    <name type="common">Winter moth</name>
    <name type="synonym">Phalaena brumata</name>
    <dbReference type="NCBI Taxonomy" id="104452"/>
    <lineage>
        <taxon>Eukaryota</taxon>
        <taxon>Metazoa</taxon>
        <taxon>Ecdysozoa</taxon>
        <taxon>Arthropoda</taxon>
        <taxon>Hexapoda</taxon>
        <taxon>Insecta</taxon>
        <taxon>Pterygota</taxon>
        <taxon>Neoptera</taxon>
        <taxon>Endopterygota</taxon>
        <taxon>Lepidoptera</taxon>
        <taxon>Glossata</taxon>
        <taxon>Ditrysia</taxon>
        <taxon>Geometroidea</taxon>
        <taxon>Geometridae</taxon>
        <taxon>Larentiinae</taxon>
        <taxon>Operophtera</taxon>
    </lineage>
</organism>
<dbReference type="Gene3D" id="2.20.25.240">
    <property type="match status" value="2"/>
</dbReference>
<evidence type="ECO:0000259" key="4">
    <source>
        <dbReference type="Pfam" id="PF04500"/>
    </source>
</evidence>
<dbReference type="Proteomes" id="UP000037510">
    <property type="component" value="Unassembled WGS sequence"/>
</dbReference>
<reference evidence="5 6" key="1">
    <citation type="journal article" date="2015" name="Genome Biol. Evol.">
        <title>The genome of winter moth (Operophtera brumata) provides a genomic perspective on sexual dimorphism and phenology.</title>
        <authorList>
            <person name="Derks M.F."/>
            <person name="Smit S."/>
            <person name="Salis L."/>
            <person name="Schijlen E."/>
            <person name="Bossers A."/>
            <person name="Mateman C."/>
            <person name="Pijl A.S."/>
            <person name="de Ridder D."/>
            <person name="Groenen M.A."/>
            <person name="Visser M.E."/>
            <person name="Megens H.J."/>
        </authorList>
    </citation>
    <scope>NUCLEOTIDE SEQUENCE [LARGE SCALE GENOMIC DNA]</scope>
    <source>
        <strain evidence="5">WM2013NL</strain>
        <tissue evidence="5">Head and thorax</tissue>
    </source>
</reference>
<feature type="domain" description="FLYWCH-type" evidence="4">
    <location>
        <begin position="63"/>
        <end position="123"/>
    </location>
</feature>
<evidence type="ECO:0000256" key="2">
    <source>
        <dbReference type="ARBA" id="ARBA00022771"/>
    </source>
</evidence>
<name>A0A0L7L5J7_OPEBR</name>
<comment type="caution">
    <text evidence="5">The sequence shown here is derived from an EMBL/GenBank/DDBJ whole genome shotgun (WGS) entry which is preliminary data.</text>
</comment>
<dbReference type="AlphaFoldDB" id="A0A0L7L5J7"/>
<keyword evidence="6" id="KW-1185">Reference proteome</keyword>